<accession>A0A5Q0H2U1</accession>
<evidence type="ECO:0000313" key="2">
    <source>
        <dbReference type="EMBL" id="QFZ20511.1"/>
    </source>
</evidence>
<evidence type="ECO:0000256" key="1">
    <source>
        <dbReference type="SAM" id="MobiDB-lite"/>
    </source>
</evidence>
<dbReference type="AlphaFoldDB" id="A0A5Q0H2U1"/>
<proteinExistence type="predicted"/>
<dbReference type="Proteomes" id="UP000325787">
    <property type="component" value="Chromosome"/>
</dbReference>
<dbReference type="EMBL" id="CP034550">
    <property type="protein sequence ID" value="QFZ20511.1"/>
    <property type="molecule type" value="Genomic_DNA"/>
</dbReference>
<reference evidence="3" key="1">
    <citation type="journal article" date="2021" name="Curr. Microbiol.">
        <title>Complete genome of nocamycin-producing strain Saccharothrix syringae NRRL B-16468 reveals the biosynthetic potential for secondary metabolites.</title>
        <authorList>
            <person name="Mo X."/>
            <person name="Yang S."/>
        </authorList>
    </citation>
    <scope>NUCLEOTIDE SEQUENCE [LARGE SCALE GENOMIC DNA]</scope>
    <source>
        <strain evidence="3">ATCC 51364 / DSM 43886 / JCM 6844 / KCTC 9398 / NBRC 14523 / NRRL B-16468 / INA 2240</strain>
    </source>
</reference>
<feature type="region of interest" description="Disordered" evidence="1">
    <location>
        <begin position="89"/>
        <end position="116"/>
    </location>
</feature>
<gene>
    <name evidence="2" type="ORF">EKG83_26655</name>
</gene>
<keyword evidence="3" id="KW-1185">Reference proteome</keyword>
<dbReference type="RefSeq" id="WP_051766956.1">
    <property type="nucleotide sequence ID" value="NZ_CP034550.1"/>
</dbReference>
<sequence>MDDIPAAGSHGGITDYLDYLDRLVRLGDDATRASLLNGELPKLVATVRDLIEQHRPDSKGRCPCHTWWRRGRTPSCRVRATVHRHLIAVEPAAPRSSAARHATPADQTTGASSAGR</sequence>
<protein>
    <submittedName>
        <fullName evidence="2">Uncharacterized protein</fullName>
    </submittedName>
</protein>
<organism evidence="2 3">
    <name type="scientific">Saccharothrix syringae</name>
    <name type="common">Nocardiopsis syringae</name>
    <dbReference type="NCBI Taxonomy" id="103733"/>
    <lineage>
        <taxon>Bacteria</taxon>
        <taxon>Bacillati</taxon>
        <taxon>Actinomycetota</taxon>
        <taxon>Actinomycetes</taxon>
        <taxon>Pseudonocardiales</taxon>
        <taxon>Pseudonocardiaceae</taxon>
        <taxon>Saccharothrix</taxon>
    </lineage>
</organism>
<evidence type="ECO:0000313" key="3">
    <source>
        <dbReference type="Proteomes" id="UP000325787"/>
    </source>
</evidence>
<feature type="compositionally biased region" description="Low complexity" evidence="1">
    <location>
        <begin position="91"/>
        <end position="105"/>
    </location>
</feature>
<dbReference type="KEGG" id="ssyi:EKG83_26655"/>
<dbReference type="OrthoDB" id="3695671at2"/>
<name>A0A5Q0H2U1_SACSY</name>
<feature type="compositionally biased region" description="Polar residues" evidence="1">
    <location>
        <begin position="106"/>
        <end position="116"/>
    </location>
</feature>